<comment type="caution">
    <text evidence="3">The sequence shown here is derived from an EMBL/GenBank/DDBJ whole genome shotgun (WGS) entry which is preliminary data.</text>
</comment>
<protein>
    <submittedName>
        <fullName evidence="3">KOW domain-containing protein</fullName>
    </submittedName>
</protein>
<keyword evidence="2" id="KW-0687">Ribonucleoprotein</keyword>
<accession>A0A6N7XHQ9</accession>
<dbReference type="SUPFAM" id="SSF50104">
    <property type="entry name" value="Translation proteins SH3-like domain"/>
    <property type="match status" value="1"/>
</dbReference>
<evidence type="ECO:0000256" key="1">
    <source>
        <dbReference type="ARBA" id="ARBA00022980"/>
    </source>
</evidence>
<dbReference type="CDD" id="cd06088">
    <property type="entry name" value="KOW_RPL14"/>
    <property type="match status" value="1"/>
</dbReference>
<dbReference type="GO" id="GO:1990904">
    <property type="term" value="C:ribonucleoprotein complex"/>
    <property type="evidence" value="ECO:0007669"/>
    <property type="project" value="UniProtKB-KW"/>
</dbReference>
<keyword evidence="4" id="KW-1185">Reference proteome</keyword>
<dbReference type="InterPro" id="IPR014722">
    <property type="entry name" value="Rib_uL2_dom2"/>
</dbReference>
<organism evidence="3 4">
    <name type="scientific">Peptostreptococcus porci</name>
    <dbReference type="NCBI Taxonomy" id="2652282"/>
    <lineage>
        <taxon>Bacteria</taxon>
        <taxon>Bacillati</taxon>
        <taxon>Bacillota</taxon>
        <taxon>Clostridia</taxon>
        <taxon>Peptostreptococcales</taxon>
        <taxon>Peptostreptococcaceae</taxon>
        <taxon>Peptostreptococcus</taxon>
    </lineage>
</organism>
<evidence type="ECO:0000313" key="4">
    <source>
        <dbReference type="Proteomes" id="UP000440713"/>
    </source>
</evidence>
<proteinExistence type="predicted"/>
<reference evidence="3 4" key="1">
    <citation type="submission" date="2019-08" db="EMBL/GenBank/DDBJ databases">
        <title>In-depth cultivation of the pig gut microbiome towards novel bacterial diversity and tailored functional studies.</title>
        <authorList>
            <person name="Wylensek D."/>
            <person name="Hitch T.C.A."/>
            <person name="Clavel T."/>
        </authorList>
    </citation>
    <scope>NUCLEOTIDE SEQUENCE [LARGE SCALE GENOMIC DNA]</scope>
    <source>
        <strain evidence="3 4">WCA-SAB-591-4A-A</strain>
    </source>
</reference>
<name>A0A6N7XHQ9_9FIRM</name>
<dbReference type="Gene3D" id="2.30.30.30">
    <property type="match status" value="1"/>
</dbReference>
<gene>
    <name evidence="3" type="ORF">FYJ71_06785</name>
</gene>
<dbReference type="RefSeq" id="WP_154538044.1">
    <property type="nucleotide sequence ID" value="NZ_JAQYHJ010000154.1"/>
</dbReference>
<evidence type="ECO:0000313" key="3">
    <source>
        <dbReference type="EMBL" id="MST62669.1"/>
    </source>
</evidence>
<dbReference type="EMBL" id="VUNE01000003">
    <property type="protein sequence ID" value="MST62669.1"/>
    <property type="molecule type" value="Genomic_DNA"/>
</dbReference>
<dbReference type="Proteomes" id="UP000440713">
    <property type="component" value="Unassembled WGS sequence"/>
</dbReference>
<dbReference type="GO" id="GO:0005840">
    <property type="term" value="C:ribosome"/>
    <property type="evidence" value="ECO:0007669"/>
    <property type="project" value="UniProtKB-KW"/>
</dbReference>
<evidence type="ECO:0000256" key="2">
    <source>
        <dbReference type="ARBA" id="ARBA00023274"/>
    </source>
</evidence>
<dbReference type="AlphaFoldDB" id="A0A6N7XHQ9"/>
<keyword evidence="1" id="KW-0689">Ribosomal protein</keyword>
<sequence>MLSKNLNVGQLVEAMCGRDQGKLFFIVKVVDEEYVLIVDGKSRKLNKPKLKKIKHLNVSNFVNEKVKNKLSNGEEITDSYIRTEINKLK</sequence>
<dbReference type="InterPro" id="IPR008991">
    <property type="entry name" value="Translation_prot_SH3-like_sf"/>
</dbReference>
<dbReference type="InterPro" id="IPR041985">
    <property type="entry name" value="Ribosomal_eL14_KOW"/>
</dbReference>